<organism evidence="2 3">
    <name type="scientific">Candidatus Fimadaptatus faecigallinarum</name>
    <dbReference type="NCBI Taxonomy" id="2840814"/>
    <lineage>
        <taxon>Bacteria</taxon>
        <taxon>Bacillati</taxon>
        <taxon>Bacillota</taxon>
        <taxon>Clostridia</taxon>
        <taxon>Eubacteriales</taxon>
        <taxon>Candidatus Fimadaptatus</taxon>
    </lineage>
</organism>
<sequence length="50" mass="5243">MAETDALSMVNQLASISGVINAIGIVIGAIALTALVATPILLYKIYRKLK</sequence>
<dbReference type="Proteomes" id="UP000824123">
    <property type="component" value="Unassembled WGS sequence"/>
</dbReference>
<name>A0A9D1LRA0_9FIRM</name>
<keyword evidence="1" id="KW-0812">Transmembrane</keyword>
<accession>A0A9D1LRA0</accession>
<evidence type="ECO:0000313" key="3">
    <source>
        <dbReference type="Proteomes" id="UP000824123"/>
    </source>
</evidence>
<evidence type="ECO:0000313" key="2">
    <source>
        <dbReference type="EMBL" id="HIU46527.1"/>
    </source>
</evidence>
<dbReference type="AlphaFoldDB" id="A0A9D1LRA0"/>
<protein>
    <submittedName>
        <fullName evidence="2">Uncharacterized protein</fullName>
    </submittedName>
</protein>
<feature type="transmembrane region" description="Helical" evidence="1">
    <location>
        <begin position="20"/>
        <end position="43"/>
    </location>
</feature>
<keyword evidence="1" id="KW-1133">Transmembrane helix</keyword>
<reference evidence="2" key="1">
    <citation type="submission" date="2020-10" db="EMBL/GenBank/DDBJ databases">
        <authorList>
            <person name="Gilroy R."/>
        </authorList>
    </citation>
    <scope>NUCLEOTIDE SEQUENCE</scope>
    <source>
        <strain evidence="2">ChiSxjej2B14-8506</strain>
    </source>
</reference>
<dbReference type="EMBL" id="DVNK01000032">
    <property type="protein sequence ID" value="HIU46527.1"/>
    <property type="molecule type" value="Genomic_DNA"/>
</dbReference>
<gene>
    <name evidence="2" type="ORF">IAC59_04640</name>
</gene>
<proteinExistence type="predicted"/>
<evidence type="ECO:0000256" key="1">
    <source>
        <dbReference type="SAM" id="Phobius"/>
    </source>
</evidence>
<comment type="caution">
    <text evidence="2">The sequence shown here is derived from an EMBL/GenBank/DDBJ whole genome shotgun (WGS) entry which is preliminary data.</text>
</comment>
<keyword evidence="1" id="KW-0472">Membrane</keyword>
<reference evidence="2" key="2">
    <citation type="journal article" date="2021" name="PeerJ">
        <title>Extensive microbial diversity within the chicken gut microbiome revealed by metagenomics and culture.</title>
        <authorList>
            <person name="Gilroy R."/>
            <person name="Ravi A."/>
            <person name="Getino M."/>
            <person name="Pursley I."/>
            <person name="Horton D.L."/>
            <person name="Alikhan N.F."/>
            <person name="Baker D."/>
            <person name="Gharbi K."/>
            <person name="Hall N."/>
            <person name="Watson M."/>
            <person name="Adriaenssens E.M."/>
            <person name="Foster-Nyarko E."/>
            <person name="Jarju S."/>
            <person name="Secka A."/>
            <person name="Antonio M."/>
            <person name="Oren A."/>
            <person name="Chaudhuri R.R."/>
            <person name="La Ragione R."/>
            <person name="Hildebrand F."/>
            <person name="Pallen M.J."/>
        </authorList>
    </citation>
    <scope>NUCLEOTIDE SEQUENCE</scope>
    <source>
        <strain evidence="2">ChiSxjej2B14-8506</strain>
    </source>
</reference>